<accession>A0AAP5ES92</accession>
<keyword evidence="4" id="KW-0238">DNA-binding</keyword>
<dbReference type="GO" id="GO:0006355">
    <property type="term" value="P:regulation of DNA-templated transcription"/>
    <property type="evidence" value="ECO:0007669"/>
    <property type="project" value="InterPro"/>
</dbReference>
<evidence type="ECO:0000256" key="4">
    <source>
        <dbReference type="ARBA" id="ARBA00023125"/>
    </source>
</evidence>
<dbReference type="Gene3D" id="1.10.8.60">
    <property type="match status" value="1"/>
</dbReference>
<dbReference type="Pfam" id="PF00158">
    <property type="entry name" value="Sigma54_activat"/>
    <property type="match status" value="1"/>
</dbReference>
<evidence type="ECO:0000256" key="2">
    <source>
        <dbReference type="ARBA" id="ARBA00022840"/>
    </source>
</evidence>
<dbReference type="InterPro" id="IPR025944">
    <property type="entry name" value="Sigma_54_int_dom_CS"/>
</dbReference>
<dbReference type="InterPro" id="IPR045343">
    <property type="entry name" value="VpsR"/>
</dbReference>
<dbReference type="InterPro" id="IPR009057">
    <property type="entry name" value="Homeodomain-like_sf"/>
</dbReference>
<gene>
    <name evidence="8" type="ORF">NIE36_31580</name>
    <name evidence="7" type="ORF">OSB80_31645</name>
</gene>
<evidence type="ECO:0000256" key="3">
    <source>
        <dbReference type="ARBA" id="ARBA00023015"/>
    </source>
</evidence>
<keyword evidence="5" id="KW-0804">Transcription</keyword>
<evidence type="ECO:0000256" key="1">
    <source>
        <dbReference type="ARBA" id="ARBA00022741"/>
    </source>
</evidence>
<dbReference type="FunFam" id="3.40.50.300:FF:000006">
    <property type="entry name" value="DNA-binding transcriptional regulator NtrC"/>
    <property type="match status" value="1"/>
</dbReference>
<name>A0AAP5ES92_9BURK</name>
<proteinExistence type="predicted"/>
<dbReference type="CDD" id="cd00009">
    <property type="entry name" value="AAA"/>
    <property type="match status" value="1"/>
</dbReference>
<dbReference type="GO" id="GO:0043565">
    <property type="term" value="F:sequence-specific DNA binding"/>
    <property type="evidence" value="ECO:0007669"/>
    <property type="project" value="InterPro"/>
</dbReference>
<dbReference type="SUPFAM" id="SSF46689">
    <property type="entry name" value="Homeodomain-like"/>
    <property type="match status" value="1"/>
</dbReference>
<dbReference type="Proteomes" id="UP001209412">
    <property type="component" value="Unassembled WGS sequence"/>
</dbReference>
<dbReference type="InterPro" id="IPR002197">
    <property type="entry name" value="HTH_Fis"/>
</dbReference>
<evidence type="ECO:0000313" key="9">
    <source>
        <dbReference type="Proteomes" id="UP001209412"/>
    </source>
</evidence>
<comment type="caution">
    <text evidence="8">The sequence shown here is derived from an EMBL/GenBank/DDBJ whole genome shotgun (WGS) entry which is preliminary data.</text>
</comment>
<dbReference type="Gene3D" id="3.40.50.300">
    <property type="entry name" value="P-loop containing nucleotide triphosphate hydrolases"/>
    <property type="match status" value="1"/>
</dbReference>
<dbReference type="Proteomes" id="UP001242288">
    <property type="component" value="Unassembled WGS sequence"/>
</dbReference>
<keyword evidence="3" id="KW-0805">Transcription regulation</keyword>
<dbReference type="EMBL" id="JAMXWF010000034">
    <property type="protein sequence ID" value="MDQ6411699.1"/>
    <property type="molecule type" value="Genomic_DNA"/>
</dbReference>
<dbReference type="EMBL" id="JAPKHW010000034">
    <property type="protein sequence ID" value="MCX4149881.1"/>
    <property type="molecule type" value="Genomic_DNA"/>
</dbReference>
<evidence type="ECO:0000313" key="7">
    <source>
        <dbReference type="EMBL" id="MCX4149881.1"/>
    </source>
</evidence>
<dbReference type="Gene3D" id="1.10.10.60">
    <property type="entry name" value="Homeodomain-like"/>
    <property type="match status" value="1"/>
</dbReference>
<protein>
    <submittedName>
        <fullName evidence="8">Sigma-54 dependent transcriptional regulator</fullName>
    </submittedName>
</protein>
<dbReference type="SMART" id="SM00382">
    <property type="entry name" value="AAA"/>
    <property type="match status" value="1"/>
</dbReference>
<evidence type="ECO:0000256" key="5">
    <source>
        <dbReference type="ARBA" id="ARBA00023163"/>
    </source>
</evidence>
<keyword evidence="2" id="KW-0067">ATP-binding</keyword>
<dbReference type="PANTHER" id="PTHR32071">
    <property type="entry name" value="TRANSCRIPTIONAL REGULATORY PROTEIN"/>
    <property type="match status" value="1"/>
</dbReference>
<dbReference type="PROSITE" id="PS50045">
    <property type="entry name" value="SIGMA54_INTERACT_4"/>
    <property type="match status" value="1"/>
</dbReference>
<dbReference type="InterPro" id="IPR002078">
    <property type="entry name" value="Sigma_54_int"/>
</dbReference>
<dbReference type="PROSITE" id="PS00676">
    <property type="entry name" value="SIGMA54_INTERACT_2"/>
    <property type="match status" value="1"/>
</dbReference>
<reference evidence="8" key="1">
    <citation type="submission" date="2022-06" db="EMBL/GenBank/DDBJ databases">
        <title>PHB producers.</title>
        <authorList>
            <person name="Besaury L."/>
        </authorList>
    </citation>
    <scope>NUCLEOTIDE SEQUENCE</scope>
    <source>
        <strain evidence="8 9">SEWS6</strain>
    </source>
</reference>
<dbReference type="InterPro" id="IPR003593">
    <property type="entry name" value="AAA+_ATPase"/>
</dbReference>
<organism evidence="8 10">
    <name type="scientific">Paraburkholderia madseniana</name>
    <dbReference type="NCBI Taxonomy" id="2599607"/>
    <lineage>
        <taxon>Bacteria</taxon>
        <taxon>Pseudomonadati</taxon>
        <taxon>Pseudomonadota</taxon>
        <taxon>Betaproteobacteria</taxon>
        <taxon>Burkholderiales</taxon>
        <taxon>Burkholderiaceae</taxon>
        <taxon>Paraburkholderia</taxon>
    </lineage>
</organism>
<dbReference type="Pfam" id="PF20161">
    <property type="entry name" value="VpsR"/>
    <property type="match status" value="1"/>
</dbReference>
<keyword evidence="9" id="KW-1185">Reference proteome</keyword>
<evidence type="ECO:0000313" key="10">
    <source>
        <dbReference type="Proteomes" id="UP001242288"/>
    </source>
</evidence>
<keyword evidence="1" id="KW-0547">Nucleotide-binding</keyword>
<dbReference type="InterPro" id="IPR027417">
    <property type="entry name" value="P-loop_NTPase"/>
</dbReference>
<dbReference type="GO" id="GO:0005524">
    <property type="term" value="F:ATP binding"/>
    <property type="evidence" value="ECO:0007669"/>
    <property type="project" value="UniProtKB-KW"/>
</dbReference>
<dbReference type="InterPro" id="IPR025943">
    <property type="entry name" value="Sigma_54_int_dom_ATP-bd_2"/>
</dbReference>
<sequence>MKYNLPDQSTRIAVAWKSILLTDPHTTISTIRIPNGVIVLAVLGKGSSTGKGSDLDNQSYRSLVYVSRSPERSLCDKLGQRGWEVAPLRSGRAARAYLAAHHPTVGVFDFASGFSSRELASFQSCFATGGIGWVGILAVPQLTNELQRSVIRRYFSRFVTVPYELDSLVDTIGHEHGMMVLSTEPDPLTVDNEMVGTCRTMKELFRAITKVANSDAPVLISGESGTGKELTAVAIHKRSVRRNGPLVAINCGALPYHLVQSELFGYERGAFTGAFQRKIGRIEAAHGGTLFLDEISDLPFESQSIVLRFLQDRKIQRLGSTESIDVDVRIISATNVALEKAVAEQTFREDLYHRLCVLRIAEPPLRERGEDIEVLAYHILEKYRADAAHRIRGFSGEAIKAMYAHSWPGNVRELVNRIRRAIVMSDRRVLGPAELELDYLLSEGDNTLTQVREAAERNAIAAALRRHRGRSLHAARELDISRATLYRLMANHDGRAHRDGIAASTRCPDVPAACDAEQEAWEDRYAKVGNTRRKD</sequence>
<dbReference type="InterPro" id="IPR058031">
    <property type="entry name" value="AAA_lid_NorR"/>
</dbReference>
<dbReference type="AlphaFoldDB" id="A0AAP5ES92"/>
<dbReference type="PANTHER" id="PTHR32071:SF120">
    <property type="entry name" value="TRANSCRIPTIONAL REGULATOR-RELATED"/>
    <property type="match status" value="1"/>
</dbReference>
<evidence type="ECO:0000259" key="6">
    <source>
        <dbReference type="PROSITE" id="PS50045"/>
    </source>
</evidence>
<dbReference type="PROSITE" id="PS00688">
    <property type="entry name" value="SIGMA54_INTERACT_3"/>
    <property type="match status" value="1"/>
</dbReference>
<dbReference type="Pfam" id="PF02954">
    <property type="entry name" value="HTH_8"/>
    <property type="match status" value="1"/>
</dbReference>
<evidence type="ECO:0000313" key="8">
    <source>
        <dbReference type="EMBL" id="MDQ6411699.1"/>
    </source>
</evidence>
<dbReference type="SUPFAM" id="SSF52540">
    <property type="entry name" value="P-loop containing nucleoside triphosphate hydrolases"/>
    <property type="match status" value="1"/>
</dbReference>
<feature type="domain" description="Sigma-54 factor interaction" evidence="6">
    <location>
        <begin position="194"/>
        <end position="423"/>
    </location>
</feature>
<dbReference type="Pfam" id="PF25601">
    <property type="entry name" value="AAA_lid_14"/>
    <property type="match status" value="1"/>
</dbReference>